<evidence type="ECO:0000313" key="2">
    <source>
        <dbReference type="Proteomes" id="UP000326924"/>
    </source>
</evidence>
<protein>
    <submittedName>
        <fullName evidence="1">Uncharacterized protein</fullName>
    </submittedName>
</protein>
<organism evidence="1 2">
    <name type="scientific">Sphaerosporella brunnea</name>
    <dbReference type="NCBI Taxonomy" id="1250544"/>
    <lineage>
        <taxon>Eukaryota</taxon>
        <taxon>Fungi</taxon>
        <taxon>Dikarya</taxon>
        <taxon>Ascomycota</taxon>
        <taxon>Pezizomycotina</taxon>
        <taxon>Pezizomycetes</taxon>
        <taxon>Pezizales</taxon>
        <taxon>Pyronemataceae</taxon>
        <taxon>Sphaerosporella</taxon>
    </lineage>
</organism>
<evidence type="ECO:0000313" key="1">
    <source>
        <dbReference type="EMBL" id="KAA8892699.1"/>
    </source>
</evidence>
<dbReference type="AlphaFoldDB" id="A0A5J5ECC7"/>
<name>A0A5J5ECC7_9PEZI</name>
<keyword evidence="2" id="KW-1185">Reference proteome</keyword>
<dbReference type="Proteomes" id="UP000326924">
    <property type="component" value="Unassembled WGS sequence"/>
</dbReference>
<gene>
    <name evidence="1" type="ORF">FN846DRAFT_896632</name>
</gene>
<dbReference type="InParanoid" id="A0A5J5ECC7"/>
<sequence>MDRTPVRPPLPYITPLITNPSRGRYTFTIRWNFDIEVTTSINGVLEMKLSGYPATGNPANLKVENTRFVKGDFTFITADMIQRIETKMSSGIGKHLTKLRQNLENAFKTSGRFIYPGNS</sequence>
<dbReference type="OrthoDB" id="3471477at2759"/>
<proteinExistence type="predicted"/>
<dbReference type="EMBL" id="VXIS01000630">
    <property type="protein sequence ID" value="KAA8892699.1"/>
    <property type="molecule type" value="Genomic_DNA"/>
</dbReference>
<comment type="caution">
    <text evidence="1">The sequence shown here is derived from an EMBL/GenBank/DDBJ whole genome shotgun (WGS) entry which is preliminary data.</text>
</comment>
<accession>A0A5J5ECC7</accession>
<reference evidence="1 2" key="1">
    <citation type="submission" date="2019-09" db="EMBL/GenBank/DDBJ databases">
        <title>Draft genome of the ectomycorrhizal ascomycete Sphaerosporella brunnea.</title>
        <authorList>
            <consortium name="DOE Joint Genome Institute"/>
            <person name="Benucci G.M."/>
            <person name="Marozzi G."/>
            <person name="Antonielli L."/>
            <person name="Sanchez S."/>
            <person name="Marco P."/>
            <person name="Wang X."/>
            <person name="Falini L.B."/>
            <person name="Barry K."/>
            <person name="Haridas S."/>
            <person name="Lipzen A."/>
            <person name="Labutti K."/>
            <person name="Grigoriev I.V."/>
            <person name="Murat C."/>
            <person name="Martin F."/>
            <person name="Albertini E."/>
            <person name="Donnini D."/>
            <person name="Bonito G."/>
        </authorList>
    </citation>
    <scope>NUCLEOTIDE SEQUENCE [LARGE SCALE GENOMIC DNA]</scope>
    <source>
        <strain evidence="1 2">Sb_GMNB300</strain>
    </source>
</reference>